<organism evidence="2 3">
    <name type="scientific">Xylona heveae (strain CBS 132557 / TC161)</name>
    <dbReference type="NCBI Taxonomy" id="1328760"/>
    <lineage>
        <taxon>Eukaryota</taxon>
        <taxon>Fungi</taxon>
        <taxon>Dikarya</taxon>
        <taxon>Ascomycota</taxon>
        <taxon>Pezizomycotina</taxon>
        <taxon>Xylonomycetes</taxon>
        <taxon>Xylonales</taxon>
        <taxon>Xylonaceae</taxon>
        <taxon>Xylona</taxon>
    </lineage>
</organism>
<keyword evidence="3" id="KW-1185">Reference proteome</keyword>
<dbReference type="RefSeq" id="XP_018191982.1">
    <property type="nucleotide sequence ID" value="XM_018330727.1"/>
</dbReference>
<evidence type="ECO:0008006" key="4">
    <source>
        <dbReference type="Google" id="ProtNLM"/>
    </source>
</evidence>
<dbReference type="GeneID" id="28895864"/>
<protein>
    <recommendedName>
        <fullName evidence="4">F-box domain-containing protein</fullName>
    </recommendedName>
</protein>
<dbReference type="OrthoDB" id="5372859at2759"/>
<dbReference type="AlphaFoldDB" id="A0A165JMM6"/>
<proteinExistence type="predicted"/>
<feature type="compositionally biased region" description="Low complexity" evidence="1">
    <location>
        <begin position="429"/>
        <end position="462"/>
    </location>
</feature>
<reference evidence="2 3" key="1">
    <citation type="journal article" date="2016" name="Fungal Biol.">
        <title>The genome of Xylona heveae provides a window into fungal endophytism.</title>
        <authorList>
            <person name="Gazis R."/>
            <person name="Kuo A."/>
            <person name="Riley R."/>
            <person name="LaButti K."/>
            <person name="Lipzen A."/>
            <person name="Lin J."/>
            <person name="Amirebrahimi M."/>
            <person name="Hesse C.N."/>
            <person name="Spatafora J.W."/>
            <person name="Henrissat B."/>
            <person name="Hainaut M."/>
            <person name="Grigoriev I.V."/>
            <person name="Hibbett D.S."/>
        </authorList>
    </citation>
    <scope>NUCLEOTIDE SEQUENCE [LARGE SCALE GENOMIC DNA]</scope>
    <source>
        <strain evidence="2 3">TC161</strain>
    </source>
</reference>
<dbReference type="Proteomes" id="UP000076632">
    <property type="component" value="Unassembled WGS sequence"/>
</dbReference>
<evidence type="ECO:0000256" key="1">
    <source>
        <dbReference type="SAM" id="MobiDB-lite"/>
    </source>
</evidence>
<evidence type="ECO:0000313" key="2">
    <source>
        <dbReference type="EMBL" id="KZF26427.1"/>
    </source>
</evidence>
<feature type="region of interest" description="Disordered" evidence="1">
    <location>
        <begin position="348"/>
        <end position="400"/>
    </location>
</feature>
<dbReference type="InParanoid" id="A0A165JMM6"/>
<feature type="region of interest" description="Disordered" evidence="1">
    <location>
        <begin position="419"/>
        <end position="462"/>
    </location>
</feature>
<feature type="compositionally biased region" description="Acidic residues" evidence="1">
    <location>
        <begin position="351"/>
        <end position="365"/>
    </location>
</feature>
<sequence length="553" mass="61730">MPAATLLAPVQATPVFSPKQRLSSHNATLNSKTARKTALCHWSTLPVDIILEVICTTPFTPWTFSAMFRTSKHICQILHNYELSIVQGIAKRQFPHVADAFPPSTFGLTTPCYAWLTMLQRRARVVNTLSTRIQDLPEGGSYPLRNQPERWRRITEAGLLMIYYLRDLPTHAAKVAWLDSLPLVSIVALEIALLLTTKLGEEFGRGIVNRQWVEGDLSAHSDICLVFGELVLVKGPEFAIRILDGERAMRRIGHDEAYVQTRPVPTRSKQSTNRDLHLENQTVQIKKAGNKVGSSEAQAQITPVDMSLSESVLEECQKDDDEEILETEYALSDPGHRRKFAAYNYTLDESSSSDEEDADDDDNDESCTTRTTHAQGFDYNSLFPDGDNSNNADVDNIANPGEEEPAVITNHVLCEAEAQHGNQDEGNFPESGSGSSSSSSSDRTSSSSSSPSPFPRRNLPPSEQVPATELLYRHWLTLDAYQMHGPHTVQLRTLTSHLGSAFCRLDGCERRFVTFRLWEVLARSKLWDMRDDEVVDVLSGVMEDVKPDTADQQ</sequence>
<accession>A0A165JMM6</accession>
<dbReference type="EMBL" id="KV407454">
    <property type="protein sequence ID" value="KZF26427.1"/>
    <property type="molecule type" value="Genomic_DNA"/>
</dbReference>
<gene>
    <name evidence="2" type="ORF">L228DRAFT_235501</name>
</gene>
<evidence type="ECO:0000313" key="3">
    <source>
        <dbReference type="Proteomes" id="UP000076632"/>
    </source>
</evidence>
<name>A0A165JMM6_XYLHT</name>